<dbReference type="EMBL" id="BPLR01010088">
    <property type="protein sequence ID" value="GIY36780.1"/>
    <property type="molecule type" value="Genomic_DNA"/>
</dbReference>
<gene>
    <name evidence="1" type="ORF">CEXT_721951</name>
</gene>
<dbReference type="AlphaFoldDB" id="A0AAV4SRS0"/>
<feature type="non-terminal residue" evidence="1">
    <location>
        <position position="1"/>
    </location>
</feature>
<dbReference type="Proteomes" id="UP001054945">
    <property type="component" value="Unassembled WGS sequence"/>
</dbReference>
<evidence type="ECO:0000313" key="2">
    <source>
        <dbReference type="Proteomes" id="UP001054945"/>
    </source>
</evidence>
<name>A0AAV4SRS0_CAEEX</name>
<protein>
    <submittedName>
        <fullName evidence="1">Uncharacterized protein</fullName>
    </submittedName>
</protein>
<accession>A0AAV4SRS0</accession>
<proteinExistence type="predicted"/>
<keyword evidence="2" id="KW-1185">Reference proteome</keyword>
<evidence type="ECO:0000313" key="1">
    <source>
        <dbReference type="EMBL" id="GIY36780.1"/>
    </source>
</evidence>
<reference evidence="1 2" key="1">
    <citation type="submission" date="2021-06" db="EMBL/GenBank/DDBJ databases">
        <title>Caerostris extrusa draft genome.</title>
        <authorList>
            <person name="Kono N."/>
            <person name="Arakawa K."/>
        </authorList>
    </citation>
    <scope>NUCLEOTIDE SEQUENCE [LARGE SCALE GENOMIC DNA]</scope>
</reference>
<sequence length="73" mass="7753">GMTLDCVEVSLSGVFECGQAHRCSFSSSCSLAGLRVNDIEAVQYSSRSSSIEILCTIAVWGYILGLSNINISC</sequence>
<organism evidence="1 2">
    <name type="scientific">Caerostris extrusa</name>
    <name type="common">Bark spider</name>
    <name type="synonym">Caerostris bankana</name>
    <dbReference type="NCBI Taxonomy" id="172846"/>
    <lineage>
        <taxon>Eukaryota</taxon>
        <taxon>Metazoa</taxon>
        <taxon>Ecdysozoa</taxon>
        <taxon>Arthropoda</taxon>
        <taxon>Chelicerata</taxon>
        <taxon>Arachnida</taxon>
        <taxon>Araneae</taxon>
        <taxon>Araneomorphae</taxon>
        <taxon>Entelegynae</taxon>
        <taxon>Araneoidea</taxon>
        <taxon>Araneidae</taxon>
        <taxon>Caerostris</taxon>
    </lineage>
</organism>
<comment type="caution">
    <text evidence="1">The sequence shown here is derived from an EMBL/GenBank/DDBJ whole genome shotgun (WGS) entry which is preliminary data.</text>
</comment>